<name>A0A423VDB5_9PEZI</name>
<accession>A0A423VDB5</accession>
<organism evidence="3 4">
    <name type="scientific">Cytospora schulzeri</name>
    <dbReference type="NCBI Taxonomy" id="448051"/>
    <lineage>
        <taxon>Eukaryota</taxon>
        <taxon>Fungi</taxon>
        <taxon>Dikarya</taxon>
        <taxon>Ascomycota</taxon>
        <taxon>Pezizomycotina</taxon>
        <taxon>Sordariomycetes</taxon>
        <taxon>Sordariomycetidae</taxon>
        <taxon>Diaporthales</taxon>
        <taxon>Cytosporaceae</taxon>
        <taxon>Cytospora</taxon>
    </lineage>
</organism>
<gene>
    <name evidence="3" type="ORF">VMCG_10051</name>
</gene>
<dbReference type="EMBL" id="LKEA01000076">
    <property type="protein sequence ID" value="ROV88760.1"/>
    <property type="molecule type" value="Genomic_DNA"/>
</dbReference>
<feature type="chain" id="PRO_5018982408" description="Ecp2 effector protein-like domain-containing protein" evidence="1">
    <location>
        <begin position="20"/>
        <end position="180"/>
    </location>
</feature>
<protein>
    <recommendedName>
        <fullName evidence="2">Ecp2 effector protein-like domain-containing protein</fullName>
    </recommendedName>
</protein>
<proteinExistence type="predicted"/>
<dbReference type="InterPro" id="IPR029226">
    <property type="entry name" value="Ecp2-like"/>
</dbReference>
<evidence type="ECO:0000259" key="2">
    <source>
        <dbReference type="Pfam" id="PF14856"/>
    </source>
</evidence>
<dbReference type="AlphaFoldDB" id="A0A423VDB5"/>
<reference evidence="3 4" key="1">
    <citation type="submission" date="2015-09" db="EMBL/GenBank/DDBJ databases">
        <title>Host preference determinants of Valsa canker pathogens revealed by comparative genomics.</title>
        <authorList>
            <person name="Yin Z."/>
            <person name="Huang L."/>
        </authorList>
    </citation>
    <scope>NUCLEOTIDE SEQUENCE [LARGE SCALE GENOMIC DNA]</scope>
    <source>
        <strain evidence="3 4">03-1</strain>
    </source>
</reference>
<dbReference type="Pfam" id="PF14856">
    <property type="entry name" value="Hce2"/>
    <property type="match status" value="1"/>
</dbReference>
<evidence type="ECO:0000313" key="3">
    <source>
        <dbReference type="EMBL" id="ROV88760.1"/>
    </source>
</evidence>
<dbReference type="Proteomes" id="UP000283895">
    <property type="component" value="Unassembled WGS sequence"/>
</dbReference>
<sequence>MKFLAPISVLLGFATHVQGVASAIGTKNGNKEVDPIFNQTEAIATNTFINTTTSDGWPPFYSTSNPQKLCGDTTGYDKSSQDAPDSKDCATLRDNMDGNPGLWNITADSGRPVRYILLASHGTCAFVAAPLNSGMDCLIGSEDVRDLLNDQATEYAKYSISSNMGCTDNAPTSWAIIHTV</sequence>
<feature type="signal peptide" evidence="1">
    <location>
        <begin position="1"/>
        <end position="19"/>
    </location>
</feature>
<keyword evidence="4" id="KW-1185">Reference proteome</keyword>
<evidence type="ECO:0000313" key="4">
    <source>
        <dbReference type="Proteomes" id="UP000283895"/>
    </source>
</evidence>
<keyword evidence="1" id="KW-0732">Signal</keyword>
<comment type="caution">
    <text evidence="3">The sequence shown here is derived from an EMBL/GenBank/DDBJ whole genome shotgun (WGS) entry which is preliminary data.</text>
</comment>
<dbReference type="OrthoDB" id="5228893at2759"/>
<feature type="domain" description="Ecp2 effector protein-like" evidence="2">
    <location>
        <begin position="70"/>
        <end position="158"/>
    </location>
</feature>
<evidence type="ECO:0000256" key="1">
    <source>
        <dbReference type="SAM" id="SignalP"/>
    </source>
</evidence>